<reference evidence="4" key="2">
    <citation type="submission" date="2024-08" db="UniProtKB">
        <authorList>
            <consortium name="EnsemblMetazoa"/>
        </authorList>
    </citation>
    <scope>IDENTIFICATION</scope>
</reference>
<protein>
    <submittedName>
        <fullName evidence="3 4">Uncharacterized protein</fullName>
    </submittedName>
</protein>
<reference evidence="3 5" key="1">
    <citation type="journal article" date="2013" name="Genome Biol.">
        <title>Draft genome of the mountain pine beetle, Dendroctonus ponderosae Hopkins, a major forest pest.</title>
        <authorList>
            <person name="Keeling C.I."/>
            <person name="Yuen M.M."/>
            <person name="Liao N.Y."/>
            <person name="Docking T.R."/>
            <person name="Chan S.K."/>
            <person name="Taylor G.A."/>
            <person name="Palmquist D.L."/>
            <person name="Jackman S.D."/>
            <person name="Nguyen A."/>
            <person name="Li M."/>
            <person name="Henderson H."/>
            <person name="Janes J.K."/>
            <person name="Zhao Y."/>
            <person name="Pandoh P."/>
            <person name="Moore R."/>
            <person name="Sperling F.A."/>
            <person name="Huber D.P."/>
            <person name="Birol I."/>
            <person name="Jones S.J."/>
            <person name="Bohlmann J."/>
        </authorList>
    </citation>
    <scope>NUCLEOTIDE SEQUENCE</scope>
</reference>
<dbReference type="KEGG" id="dpa:109543025"/>
<dbReference type="OrthoDB" id="8188574at2759"/>
<organism evidence="3">
    <name type="scientific">Dendroctonus ponderosae</name>
    <name type="common">Mountain pine beetle</name>
    <dbReference type="NCBI Taxonomy" id="77166"/>
    <lineage>
        <taxon>Eukaryota</taxon>
        <taxon>Metazoa</taxon>
        <taxon>Ecdysozoa</taxon>
        <taxon>Arthropoda</taxon>
        <taxon>Hexapoda</taxon>
        <taxon>Insecta</taxon>
        <taxon>Pterygota</taxon>
        <taxon>Neoptera</taxon>
        <taxon>Endopterygota</taxon>
        <taxon>Coleoptera</taxon>
        <taxon>Polyphaga</taxon>
        <taxon>Cucujiformia</taxon>
        <taxon>Curculionidae</taxon>
        <taxon>Scolytinae</taxon>
        <taxon>Dendroctonus</taxon>
    </lineage>
</organism>
<dbReference type="OMA" id="WLESWSK"/>
<evidence type="ECO:0000256" key="2">
    <source>
        <dbReference type="SAM" id="SignalP"/>
    </source>
</evidence>
<feature type="chain" id="PRO_5010971631" evidence="2">
    <location>
        <begin position="23"/>
        <end position="181"/>
    </location>
</feature>
<name>N6SXP0_DENPD</name>
<dbReference type="EMBL" id="KB741216">
    <property type="protein sequence ID" value="ENN72524.1"/>
    <property type="molecule type" value="Genomic_DNA"/>
</dbReference>
<dbReference type="HOGENOM" id="CLU_101127_0_0_1"/>
<feature type="compositionally biased region" description="Basic and acidic residues" evidence="1">
    <location>
        <begin position="132"/>
        <end position="146"/>
    </location>
</feature>
<keyword evidence="2" id="KW-0732">Signal</keyword>
<evidence type="ECO:0000313" key="4">
    <source>
        <dbReference type="EnsemblMetazoa" id="XP_019768091.1"/>
    </source>
</evidence>
<sequence length="181" mass="20265">MKMKVALISLLWALLNSQALQGFIIPDELPSILSVIYSNIPTLKKGTDSRFGWGFRLGDRADFQVLTELGPQTYTQPLANQGDSGASKRNTLDTLSNTLYAKRQQEKKERKQKQKGKATAPKPAGEQWLQEWSREMTNEKKQEDSAVLKPKPGIALGEIDAKSVIPAEVEDLAREERKKGR</sequence>
<dbReference type="AlphaFoldDB" id="N6SXP0"/>
<dbReference type="Proteomes" id="UP000019118">
    <property type="component" value="Unassembled WGS sequence"/>
</dbReference>
<evidence type="ECO:0000313" key="3">
    <source>
        <dbReference type="EMBL" id="ENN72524.1"/>
    </source>
</evidence>
<gene>
    <name evidence="4" type="primary">109543025</name>
    <name evidence="3" type="ORF">YQE_10864</name>
</gene>
<dbReference type="EnsemblMetazoa" id="XM_019912532.1">
    <property type="protein sequence ID" value="XP_019768091.1"/>
    <property type="gene ID" value="LOC109543025"/>
</dbReference>
<evidence type="ECO:0000256" key="1">
    <source>
        <dbReference type="SAM" id="MobiDB-lite"/>
    </source>
</evidence>
<evidence type="ECO:0000313" key="5">
    <source>
        <dbReference type="Proteomes" id="UP000019118"/>
    </source>
</evidence>
<feature type="compositionally biased region" description="Polar residues" evidence="1">
    <location>
        <begin position="74"/>
        <end position="99"/>
    </location>
</feature>
<accession>N6SXP0</accession>
<feature type="signal peptide" evidence="2">
    <location>
        <begin position="1"/>
        <end position="22"/>
    </location>
</feature>
<feature type="region of interest" description="Disordered" evidence="1">
    <location>
        <begin position="74"/>
        <end position="162"/>
    </location>
</feature>
<keyword evidence="5" id="KW-1185">Reference proteome</keyword>
<feature type="non-terminal residue" evidence="3">
    <location>
        <position position="1"/>
    </location>
</feature>
<proteinExistence type="predicted"/>